<dbReference type="OrthoDB" id="9804747at2"/>
<dbReference type="Gene3D" id="3.30.450.20">
    <property type="entry name" value="PAS domain"/>
    <property type="match status" value="2"/>
</dbReference>
<dbReference type="InterPro" id="IPR043128">
    <property type="entry name" value="Rev_trsase/Diguanyl_cyclase"/>
</dbReference>
<evidence type="ECO:0000256" key="1">
    <source>
        <dbReference type="ARBA" id="ARBA00018672"/>
    </source>
</evidence>
<dbReference type="Pfam" id="PF13487">
    <property type="entry name" value="HD_5"/>
    <property type="match status" value="1"/>
</dbReference>
<dbReference type="AlphaFoldDB" id="A0A0J9BTQ6"/>
<dbReference type="SMART" id="SM00448">
    <property type="entry name" value="REC"/>
    <property type="match status" value="1"/>
</dbReference>
<dbReference type="InterPro" id="IPR013655">
    <property type="entry name" value="PAS_fold_3"/>
</dbReference>
<dbReference type="CDD" id="cd00077">
    <property type="entry name" value="HDc"/>
    <property type="match status" value="1"/>
</dbReference>
<dbReference type="SUPFAM" id="SSF109604">
    <property type="entry name" value="HD-domain/PDEase-like"/>
    <property type="match status" value="1"/>
</dbReference>
<comment type="caution">
    <text evidence="9">The sequence shown here is derived from an EMBL/GenBank/DDBJ whole genome shotgun (WGS) entry which is preliminary data.</text>
</comment>
<feature type="domain" description="GGDEF" evidence="7">
    <location>
        <begin position="809"/>
        <end position="942"/>
    </location>
</feature>
<dbReference type="PROSITE" id="PS50112">
    <property type="entry name" value="PAS"/>
    <property type="match status" value="1"/>
</dbReference>
<dbReference type="InterPro" id="IPR035965">
    <property type="entry name" value="PAS-like_dom_sf"/>
</dbReference>
<proteinExistence type="predicted"/>
<dbReference type="InterPro" id="IPR029016">
    <property type="entry name" value="GAF-like_dom_sf"/>
</dbReference>
<dbReference type="PROSITE" id="PS50113">
    <property type="entry name" value="PAC"/>
    <property type="match status" value="2"/>
</dbReference>
<dbReference type="InterPro" id="IPR001789">
    <property type="entry name" value="Sig_transdc_resp-reg_receiver"/>
</dbReference>
<sequence>MRQRDTILIVDDMEINRVILSGLFQDEYHLLEAENGEQALLLLKQYHSNIAIMLLDVVMPVMDGYQVMKEMGAGGFLDEVPVVVITADNSLEGELRSFDLGASDIIVKPFEPHVVKRRVHNIIELYLHKHNLEDMVDHQARKLKESNDILVDALSSVIEYRSLESGQHIKRIRLLTRVLLEEVSKNCPEYGLDQQKIEVIASASALHDIGKIAIEDRILNKPGRLTPEEFEIMKTHTIKGCQILDSLGRMSDKEYLQYAYNICHYHHERWDGKGYPEGLCKDAIPICAQAVSVVDAYDALTSDRVYKNAIPYQQAANMILNGECGAFSPKMLECFKTVQPALAGLCRQYADGNVPREHSLSQEASLMPVAEGSVSALQLEQMKYLAMLRYENTMVVEVDFSTGSYHMVYAPNLRIKRSFQGERLEDAVGRYIAEMVDPQDQEYMREAWAMGMPGFFQQGMLKKSWKHRVRDGQGWCWFDLTILRIDIEHPRQRKALLLWKALEAEAEHISAGRTGGQQETGEELQDDVQILHSILKGISRYRNDQWFTILEIDDGFMGYGRDEINGRFHGHYLDMIHPDDRTRVKKELSDQLNHGNEFELEYRVQDADGVSNWVLGKGCLITDQDGQECLYSVIIDINQTKRAQEELRLGLERYKIIMEQTNDIFFEWDIETDTVNYSPNWKGKFGYDPISARASERIPKISHLHPEDMAPFGAFIQQIRSGRRYGELEFKVSDSRGRYQWCKLRATTQFDDQGKPCKAIGIVIDINEEKMAAQELKARAERDTLTRLYNKASARQRIEYLLANREKPGGAALFIIDIDNFKMVNDQYGHMFGDAVLTKIASQLSRLFRSSDIVSRIGGDEFMALLQGVLGDEQVKMVAGRILECFDRVLEELPRECSITSSIGIAVCPRDGDDFQTLFQRADVALYHAKACGKNQYQIYDQSMESRAYGQNAGRQTAANTTIESEGTELVLSDLLPRAFNILSKAEQLDRAVESVLELLGERLQVSRAYVFENSEDNLFYSNTFEWCAEGIEPQKDKMQNMAYSEFDSDYRDYFNERGILYCDDIGKFPRDIRELMESQGIQSMLQCAIKDNGVFKGWVGFDDCTSKCLWTINQIEVLSFISELLSLFLLKQRAQDNVMELAGDLRAVLDHQNSWIYVVDIGTRELLYINEKTQRIAPEAKLGMSCHKAFFGRKEPCARCPMEDIRHKINCTMEVYNPLLKVWSLADASVIRWGKKDACLLACHDITRYKTGKDGPDQEK</sequence>
<dbReference type="RefSeq" id="WP_048930778.1">
    <property type="nucleotide sequence ID" value="NZ_KQ235882.1"/>
</dbReference>
<dbReference type="EMBL" id="ADLK01000032">
    <property type="protein sequence ID" value="KMW16153.1"/>
    <property type="molecule type" value="Genomic_DNA"/>
</dbReference>
<evidence type="ECO:0000259" key="6">
    <source>
        <dbReference type="PROSITE" id="PS50113"/>
    </source>
</evidence>
<feature type="domain" description="PAC" evidence="6">
    <location>
        <begin position="598"/>
        <end position="649"/>
    </location>
</feature>
<dbReference type="SMART" id="SM00471">
    <property type="entry name" value="HDc"/>
    <property type="match status" value="1"/>
</dbReference>
<feature type="domain" description="PAS" evidence="5">
    <location>
        <begin position="556"/>
        <end position="595"/>
    </location>
</feature>
<evidence type="ECO:0000259" key="8">
    <source>
        <dbReference type="PROSITE" id="PS51832"/>
    </source>
</evidence>
<dbReference type="InterPro" id="IPR003607">
    <property type="entry name" value="HD/PDEase_dom"/>
</dbReference>
<dbReference type="Pfam" id="PF00990">
    <property type="entry name" value="GGDEF"/>
    <property type="match status" value="1"/>
</dbReference>
<dbReference type="SMART" id="SM00086">
    <property type="entry name" value="PAC"/>
    <property type="match status" value="2"/>
</dbReference>
<dbReference type="PROSITE" id="PS50887">
    <property type="entry name" value="GGDEF"/>
    <property type="match status" value="1"/>
</dbReference>
<dbReference type="Pfam" id="PF08447">
    <property type="entry name" value="PAS_3"/>
    <property type="match status" value="2"/>
</dbReference>
<dbReference type="NCBIfam" id="TIGR00254">
    <property type="entry name" value="GGDEF"/>
    <property type="match status" value="1"/>
</dbReference>
<evidence type="ECO:0000259" key="4">
    <source>
        <dbReference type="PROSITE" id="PS50110"/>
    </source>
</evidence>
<comment type="function">
    <text evidence="2">May play the central regulatory role in sporulation. It may be an element of the effector pathway responsible for the activation of sporulation genes in response to nutritional stress. Spo0A may act in concert with spo0H (a sigma factor) to control the expression of some genes that are critical to the sporulation process.</text>
</comment>
<feature type="domain" description="PAC" evidence="6">
    <location>
        <begin position="726"/>
        <end position="778"/>
    </location>
</feature>
<protein>
    <recommendedName>
        <fullName evidence="1">Stage 0 sporulation protein A homolog</fullName>
    </recommendedName>
</protein>
<dbReference type="InterPro" id="IPR029787">
    <property type="entry name" value="Nucleotide_cyclase"/>
</dbReference>
<dbReference type="Proteomes" id="UP000037392">
    <property type="component" value="Unassembled WGS sequence"/>
</dbReference>
<name>A0A0J9BTQ6_9FIRM</name>
<keyword evidence="3" id="KW-0597">Phosphoprotein</keyword>
<dbReference type="Gene3D" id="3.30.450.40">
    <property type="match status" value="1"/>
</dbReference>
<accession>A0A0J9BTQ6</accession>
<dbReference type="SUPFAM" id="SSF52172">
    <property type="entry name" value="CheY-like"/>
    <property type="match status" value="1"/>
</dbReference>
<organism evidence="9 10">
    <name type="scientific">[Clostridium] citroniae WAL-19142</name>
    <dbReference type="NCBI Taxonomy" id="742734"/>
    <lineage>
        <taxon>Bacteria</taxon>
        <taxon>Bacillati</taxon>
        <taxon>Bacillota</taxon>
        <taxon>Clostridia</taxon>
        <taxon>Lachnospirales</taxon>
        <taxon>Lachnospiraceae</taxon>
        <taxon>Enterocloster</taxon>
    </lineage>
</organism>
<evidence type="ECO:0000259" key="5">
    <source>
        <dbReference type="PROSITE" id="PS50112"/>
    </source>
</evidence>
<dbReference type="CDD" id="cd00130">
    <property type="entry name" value="PAS"/>
    <property type="match status" value="2"/>
</dbReference>
<dbReference type="PROSITE" id="PS51832">
    <property type="entry name" value="HD_GYP"/>
    <property type="match status" value="1"/>
</dbReference>
<dbReference type="InterPro" id="IPR000160">
    <property type="entry name" value="GGDEF_dom"/>
</dbReference>
<evidence type="ECO:0000313" key="10">
    <source>
        <dbReference type="Proteomes" id="UP000037392"/>
    </source>
</evidence>
<dbReference type="InterPro" id="IPR000700">
    <property type="entry name" value="PAS-assoc_C"/>
</dbReference>
<dbReference type="NCBIfam" id="TIGR00229">
    <property type="entry name" value="sensory_box"/>
    <property type="match status" value="2"/>
</dbReference>
<gene>
    <name evidence="9" type="ORF">HMPREF9470_04591</name>
</gene>
<feature type="domain" description="HD-GYP" evidence="8">
    <location>
        <begin position="143"/>
        <end position="351"/>
    </location>
</feature>
<dbReference type="InterPro" id="IPR000014">
    <property type="entry name" value="PAS"/>
</dbReference>
<dbReference type="InterPro" id="IPR001610">
    <property type="entry name" value="PAC"/>
</dbReference>
<dbReference type="PROSITE" id="PS50110">
    <property type="entry name" value="RESPONSE_REGULATORY"/>
    <property type="match status" value="1"/>
</dbReference>
<dbReference type="SUPFAM" id="SSF55785">
    <property type="entry name" value="PYP-like sensor domain (PAS domain)"/>
    <property type="match status" value="2"/>
</dbReference>
<dbReference type="PANTHER" id="PTHR45228:SF5">
    <property type="entry name" value="CYCLIC DI-GMP PHOSPHODIESTERASE VC_1348-RELATED"/>
    <property type="match status" value="1"/>
</dbReference>
<dbReference type="InterPro" id="IPR037522">
    <property type="entry name" value="HD_GYP_dom"/>
</dbReference>
<dbReference type="SUPFAM" id="SSF55781">
    <property type="entry name" value="GAF domain-like"/>
    <property type="match status" value="1"/>
</dbReference>
<dbReference type="GO" id="GO:0000160">
    <property type="term" value="P:phosphorelay signal transduction system"/>
    <property type="evidence" value="ECO:0007669"/>
    <property type="project" value="InterPro"/>
</dbReference>
<dbReference type="Pfam" id="PF00072">
    <property type="entry name" value="Response_reg"/>
    <property type="match status" value="1"/>
</dbReference>
<dbReference type="SUPFAM" id="SSF55073">
    <property type="entry name" value="Nucleotide cyclase"/>
    <property type="match status" value="1"/>
</dbReference>
<dbReference type="CDD" id="cd01949">
    <property type="entry name" value="GGDEF"/>
    <property type="match status" value="1"/>
</dbReference>
<evidence type="ECO:0000256" key="2">
    <source>
        <dbReference type="ARBA" id="ARBA00024867"/>
    </source>
</evidence>
<dbReference type="PATRIC" id="fig|742734.4.peg.4921"/>
<evidence type="ECO:0000313" key="9">
    <source>
        <dbReference type="EMBL" id="KMW16153.1"/>
    </source>
</evidence>
<dbReference type="InterPro" id="IPR052020">
    <property type="entry name" value="Cyclic_di-GMP/3'3'-cGAMP_PDE"/>
</dbReference>
<dbReference type="InterPro" id="IPR011006">
    <property type="entry name" value="CheY-like_superfamily"/>
</dbReference>
<dbReference type="GeneID" id="93163939"/>
<dbReference type="Gene3D" id="3.30.70.270">
    <property type="match status" value="1"/>
</dbReference>
<dbReference type="Gene3D" id="3.40.50.2300">
    <property type="match status" value="1"/>
</dbReference>
<feature type="domain" description="Response regulatory" evidence="4">
    <location>
        <begin position="6"/>
        <end position="123"/>
    </location>
</feature>
<dbReference type="Gene3D" id="1.10.3210.10">
    <property type="entry name" value="Hypothetical protein af1432"/>
    <property type="match status" value="1"/>
</dbReference>
<dbReference type="PANTHER" id="PTHR45228">
    <property type="entry name" value="CYCLIC DI-GMP PHOSPHODIESTERASE TM_0186-RELATED"/>
    <property type="match status" value="1"/>
</dbReference>
<evidence type="ECO:0000259" key="7">
    <source>
        <dbReference type="PROSITE" id="PS50887"/>
    </source>
</evidence>
<feature type="modified residue" description="4-aspartylphosphate" evidence="3">
    <location>
        <position position="56"/>
    </location>
</feature>
<dbReference type="SMART" id="SM00267">
    <property type="entry name" value="GGDEF"/>
    <property type="match status" value="1"/>
</dbReference>
<reference evidence="9 10" key="1">
    <citation type="submission" date="2011-04" db="EMBL/GenBank/DDBJ databases">
        <title>The Genome Sequence of Clostridium citroniae WAL-19142.</title>
        <authorList>
            <consortium name="The Broad Institute Genome Sequencing Platform"/>
            <person name="Earl A."/>
            <person name="Ward D."/>
            <person name="Feldgarden M."/>
            <person name="Gevers D."/>
            <person name="Warren Y.A."/>
            <person name="Tyrrell K.L."/>
            <person name="Citron D.M."/>
            <person name="Goldstein E.J."/>
            <person name="Daigneault M."/>
            <person name="Allen-Vercoe E."/>
            <person name="Young S.K."/>
            <person name="Zeng Q."/>
            <person name="Gargeya S."/>
            <person name="Fitzgerald M."/>
            <person name="Haas B."/>
            <person name="Abouelleil A."/>
            <person name="Alvarado L."/>
            <person name="Arachchi H.M."/>
            <person name="Berlin A."/>
            <person name="Brown A."/>
            <person name="Chapman S.B."/>
            <person name="Chen Z."/>
            <person name="Dunbar C."/>
            <person name="Freedman E."/>
            <person name="Gearin G."/>
            <person name="Gellesch M."/>
            <person name="Goldberg J."/>
            <person name="Griggs A."/>
            <person name="Gujja S."/>
            <person name="Heilman E.R."/>
            <person name="Heiman D."/>
            <person name="Howarth C."/>
            <person name="Larson L."/>
            <person name="Lui A."/>
            <person name="MacDonald P.J."/>
            <person name="Mehta T."/>
            <person name="Montmayeur A."/>
            <person name="Murphy C."/>
            <person name="Neiman D."/>
            <person name="Pearson M."/>
            <person name="Priest M."/>
            <person name="Roberts A."/>
            <person name="Saif S."/>
            <person name="Shea T."/>
            <person name="Shenoy N."/>
            <person name="Sisk P."/>
            <person name="Stolte C."/>
            <person name="Sykes S."/>
            <person name="White J."/>
            <person name="Yandava C."/>
            <person name="Wortman J."/>
            <person name="Nusbaum C."/>
            <person name="Birren B."/>
        </authorList>
    </citation>
    <scope>NUCLEOTIDE SEQUENCE [LARGE SCALE GENOMIC DNA]</scope>
    <source>
        <strain evidence="9 10">WAL-19142</strain>
    </source>
</reference>
<evidence type="ECO:0000256" key="3">
    <source>
        <dbReference type="PROSITE-ProRule" id="PRU00169"/>
    </source>
</evidence>
<dbReference type="SMART" id="SM00091">
    <property type="entry name" value="PAS"/>
    <property type="match status" value="3"/>
</dbReference>